<gene>
    <name evidence="2" type="ORF">LCGC14_2106420</name>
</gene>
<evidence type="ECO:0000313" key="2">
    <source>
        <dbReference type="EMBL" id="KKL70290.1"/>
    </source>
</evidence>
<sequence>RTRNAIGYAESMKKAKESRIDTIFYNAPVVMIIHSNNPADDMNATISLTYGMLSAQSLGLGSCWIGLAQGVFSSSKEIQKKIAGVKGKVWGVITLGYFSQKFFYVPPRPSIKTIGLKELE</sequence>
<evidence type="ECO:0000259" key="1">
    <source>
        <dbReference type="Pfam" id="PF00881"/>
    </source>
</evidence>
<dbReference type="InterPro" id="IPR029479">
    <property type="entry name" value="Nitroreductase"/>
</dbReference>
<dbReference type="InterPro" id="IPR000415">
    <property type="entry name" value="Nitroreductase-like"/>
</dbReference>
<protein>
    <recommendedName>
        <fullName evidence="1">Nitroreductase domain-containing protein</fullName>
    </recommendedName>
</protein>
<dbReference type="AlphaFoldDB" id="A0A0F9GLL7"/>
<organism evidence="2">
    <name type="scientific">marine sediment metagenome</name>
    <dbReference type="NCBI Taxonomy" id="412755"/>
    <lineage>
        <taxon>unclassified sequences</taxon>
        <taxon>metagenomes</taxon>
        <taxon>ecological metagenomes</taxon>
    </lineage>
</organism>
<dbReference type="SUPFAM" id="SSF55469">
    <property type="entry name" value="FMN-dependent nitroreductase-like"/>
    <property type="match status" value="1"/>
</dbReference>
<dbReference type="GO" id="GO:0016491">
    <property type="term" value="F:oxidoreductase activity"/>
    <property type="evidence" value="ECO:0007669"/>
    <property type="project" value="InterPro"/>
</dbReference>
<name>A0A0F9GLL7_9ZZZZ</name>
<feature type="domain" description="Nitroreductase" evidence="1">
    <location>
        <begin position="16"/>
        <end position="97"/>
    </location>
</feature>
<reference evidence="2" key="1">
    <citation type="journal article" date="2015" name="Nature">
        <title>Complex archaea that bridge the gap between prokaryotes and eukaryotes.</title>
        <authorList>
            <person name="Spang A."/>
            <person name="Saw J.H."/>
            <person name="Jorgensen S.L."/>
            <person name="Zaremba-Niedzwiedzka K."/>
            <person name="Martijn J."/>
            <person name="Lind A.E."/>
            <person name="van Eijk R."/>
            <person name="Schleper C."/>
            <person name="Guy L."/>
            <person name="Ettema T.J."/>
        </authorList>
    </citation>
    <scope>NUCLEOTIDE SEQUENCE</scope>
</reference>
<dbReference type="Gene3D" id="3.40.109.10">
    <property type="entry name" value="NADH Oxidase"/>
    <property type="match status" value="1"/>
</dbReference>
<dbReference type="Pfam" id="PF00881">
    <property type="entry name" value="Nitroreductase"/>
    <property type="match status" value="1"/>
</dbReference>
<feature type="non-terminal residue" evidence="2">
    <location>
        <position position="1"/>
    </location>
</feature>
<comment type="caution">
    <text evidence="2">The sequence shown here is derived from an EMBL/GenBank/DDBJ whole genome shotgun (WGS) entry which is preliminary data.</text>
</comment>
<dbReference type="EMBL" id="LAZR01025943">
    <property type="protein sequence ID" value="KKL70290.1"/>
    <property type="molecule type" value="Genomic_DNA"/>
</dbReference>
<accession>A0A0F9GLL7</accession>
<proteinExistence type="predicted"/>